<comment type="caution">
    <text evidence="2">The sequence shown here is derived from an EMBL/GenBank/DDBJ whole genome shotgun (WGS) entry which is preliminary data.</text>
</comment>
<accession>A0A5C8KX52</accession>
<feature type="chain" id="PRO_5023081775" evidence="1">
    <location>
        <begin position="36"/>
        <end position="653"/>
    </location>
</feature>
<dbReference type="InterPro" id="IPR010727">
    <property type="entry name" value="DUF1302"/>
</dbReference>
<name>A0A5C8KX52_9GAMM</name>
<dbReference type="Proteomes" id="UP000321248">
    <property type="component" value="Unassembled WGS sequence"/>
</dbReference>
<organism evidence="2 3">
    <name type="scientific">Alkalisalibacterium limincola</name>
    <dbReference type="NCBI Taxonomy" id="2699169"/>
    <lineage>
        <taxon>Bacteria</taxon>
        <taxon>Pseudomonadati</taxon>
        <taxon>Pseudomonadota</taxon>
        <taxon>Gammaproteobacteria</taxon>
        <taxon>Lysobacterales</taxon>
        <taxon>Lysobacteraceae</taxon>
        <taxon>Alkalisalibacterium</taxon>
    </lineage>
</organism>
<sequence>MHIMKNLHMVRGPKARTPMALAVAAALLASPSAFAVDFSRGELTGSLDTTISYGASVRMQDQADDLLAKAYFDPTIIFQVSQLQAQGDYAAAQALLLNARGRFSANRDDGNIKYDKGDLIASTAKITSELALNWRNWGAFTRATYFYDFENANRSDLNREARQRIGERFRLLDAFVFNDFSFGETGSGTVRLGRQVVSWGESTFIQNGINVINPVDLSALRVAGAELREAFLPIDALYVSFNLTQNLSVEGVYMFEWEEIEIDASGTYFSANDFAAPGGNHVMLNFGYLPQPVNNHELFYDTCFQGPAGFANSDRLAELSERYGQATALQLIGAGCSGAFARAPNNHARDSGQWGVAARYYSQALWETEFGLYYLRYHSRVPVISGIAVTGGSPTTGRYFLEYPEDIDLFGLSWNTNIPGGVAMQGEVSYRPNMPLQIDDVELLFAGLTPLNVAIPQPGLRFRSQLGNFGFGDYVQGWDRHKVTQVQNTFTKLFGPGNFMRASQIATVLEVGATKVWDLPDQSVLRYEGEGTDTGGGPDFTSGGLRNPVTQVGGFPTSFSWGYRVAARADYNNAFGTPFVVSPRIAFNHDVNGITPGPGGNFLEGRKSGTIGVEATYLNRWGFDLSYTVFTGGKPFNQIHDRDFASFLVRYSF</sequence>
<dbReference type="OrthoDB" id="7000272at2"/>
<keyword evidence="1" id="KW-0732">Signal</keyword>
<evidence type="ECO:0000313" key="2">
    <source>
        <dbReference type="EMBL" id="TXK64949.1"/>
    </source>
</evidence>
<evidence type="ECO:0000256" key="1">
    <source>
        <dbReference type="SAM" id="SignalP"/>
    </source>
</evidence>
<gene>
    <name evidence="2" type="ORF">FU658_03780</name>
</gene>
<feature type="signal peptide" evidence="1">
    <location>
        <begin position="1"/>
        <end position="35"/>
    </location>
</feature>
<protein>
    <submittedName>
        <fullName evidence="2">DUF1302 domain-containing protein</fullName>
    </submittedName>
</protein>
<dbReference type="EMBL" id="VRTS01000002">
    <property type="protein sequence ID" value="TXK64949.1"/>
    <property type="molecule type" value="Genomic_DNA"/>
</dbReference>
<keyword evidence="3" id="KW-1185">Reference proteome</keyword>
<evidence type="ECO:0000313" key="3">
    <source>
        <dbReference type="Proteomes" id="UP000321248"/>
    </source>
</evidence>
<dbReference type="Pfam" id="PF06980">
    <property type="entry name" value="DUF1302"/>
    <property type="match status" value="1"/>
</dbReference>
<dbReference type="AlphaFoldDB" id="A0A5C8KX52"/>
<proteinExistence type="predicted"/>
<reference evidence="2 3" key="1">
    <citation type="submission" date="2019-08" db="EMBL/GenBank/DDBJ databases">
        <authorList>
            <person name="Karlyshev A.V."/>
        </authorList>
    </citation>
    <scope>NUCLEOTIDE SEQUENCE [LARGE SCALE GENOMIC DNA]</scope>
    <source>
        <strain evidence="2 3">Alg18-2.2</strain>
    </source>
</reference>